<accession>A0A4S2GXN6</accession>
<sequence>MRRTSRSSRFPASRTSSRRRRPSATWSNAMAQDFGTPPFFVAFRSEDGEITVHIDTEVIESASHAGILLADFSKHMAIALAQTGKASSPDAAMDEMLDLFEAELNNPTDTPRGGIAN</sequence>
<comment type="caution">
    <text evidence="2">The sequence shown here is derived from an EMBL/GenBank/DDBJ whole genome shotgun (WGS) entry which is preliminary data.</text>
</comment>
<evidence type="ECO:0000313" key="2">
    <source>
        <dbReference type="EMBL" id="TGY87895.1"/>
    </source>
</evidence>
<evidence type="ECO:0000256" key="1">
    <source>
        <dbReference type="SAM" id="MobiDB-lite"/>
    </source>
</evidence>
<gene>
    <name evidence="2" type="ORF">E5163_13340</name>
</gene>
<name>A0A4S2GXN6_9PROT</name>
<evidence type="ECO:0000313" key="3">
    <source>
        <dbReference type="Proteomes" id="UP000308054"/>
    </source>
</evidence>
<organism evidence="2 3">
    <name type="scientific">Marinicauda algicola</name>
    <dbReference type="NCBI Taxonomy" id="2029849"/>
    <lineage>
        <taxon>Bacteria</taxon>
        <taxon>Pseudomonadati</taxon>
        <taxon>Pseudomonadota</taxon>
        <taxon>Alphaproteobacteria</taxon>
        <taxon>Maricaulales</taxon>
        <taxon>Maricaulaceae</taxon>
        <taxon>Marinicauda</taxon>
    </lineage>
</organism>
<dbReference type="Pfam" id="PF16826">
    <property type="entry name" value="DUF5076"/>
    <property type="match status" value="1"/>
</dbReference>
<dbReference type="EMBL" id="SRXW01000004">
    <property type="protein sequence ID" value="TGY87895.1"/>
    <property type="molecule type" value="Genomic_DNA"/>
</dbReference>
<dbReference type="InterPro" id="IPR031796">
    <property type="entry name" value="DUF5076"/>
</dbReference>
<reference evidence="2 3" key="1">
    <citation type="journal article" date="2017" name="Int. J. Syst. Evol. Microbiol.">
        <title>Marinicauda algicola sp. nov., isolated from a marine red alga Rhodosorus marinus.</title>
        <authorList>
            <person name="Jeong S.E."/>
            <person name="Jeon S.H."/>
            <person name="Chun B.H."/>
            <person name="Kim D.W."/>
            <person name="Jeon C.O."/>
        </authorList>
    </citation>
    <scope>NUCLEOTIDE SEQUENCE [LARGE SCALE GENOMIC DNA]</scope>
    <source>
        <strain evidence="2 3">JCM 31718</strain>
    </source>
</reference>
<dbReference type="AlphaFoldDB" id="A0A4S2GXN6"/>
<dbReference type="Proteomes" id="UP000308054">
    <property type="component" value="Unassembled WGS sequence"/>
</dbReference>
<feature type="region of interest" description="Disordered" evidence="1">
    <location>
        <begin position="1"/>
        <end position="33"/>
    </location>
</feature>
<protein>
    <submittedName>
        <fullName evidence="2">DUF5076 domain-containing protein</fullName>
    </submittedName>
</protein>
<proteinExistence type="predicted"/>
<keyword evidence="3" id="KW-1185">Reference proteome</keyword>
<dbReference type="Gene3D" id="3.30.2370.10">
    <property type="entry name" value="putative pyruvate dehydrogenase"/>
    <property type="match status" value="1"/>
</dbReference>